<dbReference type="Proteomes" id="UP001497497">
    <property type="component" value="Unassembled WGS sequence"/>
</dbReference>
<name>A0AAV2H5K8_LYMST</name>
<dbReference type="InterPro" id="IPR045055">
    <property type="entry name" value="DNA2/NAM7-like"/>
</dbReference>
<dbReference type="GO" id="GO:0002376">
    <property type="term" value="P:immune system process"/>
    <property type="evidence" value="ECO:0007669"/>
    <property type="project" value="UniProtKB-KW"/>
</dbReference>
<dbReference type="CDD" id="cd17936">
    <property type="entry name" value="EEXXEc_NFX1"/>
    <property type="match status" value="1"/>
</dbReference>
<dbReference type="InterPro" id="IPR047187">
    <property type="entry name" value="SF1_C_Upf1"/>
</dbReference>
<evidence type="ECO:0000256" key="2">
    <source>
        <dbReference type="ARBA" id="ARBA00022490"/>
    </source>
</evidence>
<evidence type="ECO:0000256" key="1">
    <source>
        <dbReference type="ARBA" id="ARBA00004496"/>
    </source>
</evidence>
<organism evidence="15 16">
    <name type="scientific">Lymnaea stagnalis</name>
    <name type="common">Great pond snail</name>
    <name type="synonym">Helix stagnalis</name>
    <dbReference type="NCBI Taxonomy" id="6523"/>
    <lineage>
        <taxon>Eukaryota</taxon>
        <taxon>Metazoa</taxon>
        <taxon>Spiralia</taxon>
        <taxon>Lophotrochozoa</taxon>
        <taxon>Mollusca</taxon>
        <taxon>Gastropoda</taxon>
        <taxon>Heterobranchia</taxon>
        <taxon>Euthyneura</taxon>
        <taxon>Panpulmonata</taxon>
        <taxon>Hygrophila</taxon>
        <taxon>Lymnaeoidea</taxon>
        <taxon>Lymnaeidae</taxon>
        <taxon>Lymnaea</taxon>
    </lineage>
</organism>
<dbReference type="GO" id="GO:0005737">
    <property type="term" value="C:cytoplasm"/>
    <property type="evidence" value="ECO:0007669"/>
    <property type="project" value="UniProtKB-SubCell"/>
</dbReference>
<feature type="region of interest" description="Disordered" evidence="13">
    <location>
        <begin position="713"/>
        <end position="734"/>
    </location>
</feature>
<dbReference type="GO" id="GO:0005694">
    <property type="term" value="C:chromosome"/>
    <property type="evidence" value="ECO:0007669"/>
    <property type="project" value="UniProtKB-ARBA"/>
</dbReference>
<evidence type="ECO:0000256" key="13">
    <source>
        <dbReference type="SAM" id="MobiDB-lite"/>
    </source>
</evidence>
<dbReference type="InterPro" id="IPR027417">
    <property type="entry name" value="P-loop_NTPase"/>
</dbReference>
<dbReference type="GO" id="GO:0005524">
    <property type="term" value="F:ATP binding"/>
    <property type="evidence" value="ECO:0007669"/>
    <property type="project" value="UniProtKB-KW"/>
</dbReference>
<evidence type="ECO:0000313" key="15">
    <source>
        <dbReference type="EMBL" id="CAL1528885.1"/>
    </source>
</evidence>
<evidence type="ECO:0000256" key="9">
    <source>
        <dbReference type="ARBA" id="ARBA00022833"/>
    </source>
</evidence>
<keyword evidence="9" id="KW-0862">Zinc</keyword>
<keyword evidence="5" id="KW-0547">Nucleotide-binding</keyword>
<evidence type="ECO:0000256" key="4">
    <source>
        <dbReference type="ARBA" id="ARBA00022737"/>
    </source>
</evidence>
<dbReference type="Gene3D" id="3.40.50.300">
    <property type="entry name" value="P-loop containing nucleotide triphosphate hydrolases"/>
    <property type="match status" value="3"/>
</dbReference>
<dbReference type="GO" id="GO:0031380">
    <property type="term" value="C:nuclear RNA-directed RNA polymerase complex"/>
    <property type="evidence" value="ECO:0007669"/>
    <property type="project" value="TreeGrafter"/>
</dbReference>
<evidence type="ECO:0000256" key="5">
    <source>
        <dbReference type="ARBA" id="ARBA00022741"/>
    </source>
</evidence>
<evidence type="ECO:0000256" key="8">
    <source>
        <dbReference type="ARBA" id="ARBA00022806"/>
    </source>
</evidence>
<dbReference type="EMBL" id="CAXITT010000039">
    <property type="protein sequence ID" value="CAL1528885.1"/>
    <property type="molecule type" value="Genomic_DNA"/>
</dbReference>
<gene>
    <name evidence="15" type="ORF">GSLYS_00003055001</name>
</gene>
<dbReference type="GO" id="GO:0008270">
    <property type="term" value="F:zinc ion binding"/>
    <property type="evidence" value="ECO:0007669"/>
    <property type="project" value="UniProtKB-KW"/>
</dbReference>
<comment type="caution">
    <text evidence="15">The sequence shown here is derived from an EMBL/GenBank/DDBJ whole genome shotgun (WGS) entry which is preliminary data.</text>
</comment>
<dbReference type="Pfam" id="PF20173">
    <property type="entry name" value="ZnF_RZ-type"/>
    <property type="match status" value="1"/>
</dbReference>
<keyword evidence="12" id="KW-0175">Coiled coil</keyword>
<evidence type="ECO:0000256" key="6">
    <source>
        <dbReference type="ARBA" id="ARBA00022771"/>
    </source>
</evidence>
<dbReference type="GO" id="GO:0016787">
    <property type="term" value="F:hydrolase activity"/>
    <property type="evidence" value="ECO:0007669"/>
    <property type="project" value="UniProtKB-KW"/>
</dbReference>
<evidence type="ECO:0000256" key="10">
    <source>
        <dbReference type="ARBA" id="ARBA00022840"/>
    </source>
</evidence>
<feature type="compositionally biased region" description="Acidic residues" evidence="13">
    <location>
        <begin position="723"/>
        <end position="734"/>
    </location>
</feature>
<dbReference type="InterPro" id="IPR046439">
    <property type="entry name" value="ZF_RZ_dom"/>
</dbReference>
<dbReference type="GO" id="GO:0004386">
    <property type="term" value="F:helicase activity"/>
    <property type="evidence" value="ECO:0007669"/>
    <property type="project" value="UniProtKB-KW"/>
</dbReference>
<reference evidence="15 16" key="1">
    <citation type="submission" date="2024-04" db="EMBL/GenBank/DDBJ databases">
        <authorList>
            <consortium name="Genoscope - CEA"/>
            <person name="William W."/>
        </authorList>
    </citation>
    <scope>NUCLEOTIDE SEQUENCE [LARGE SCALE GENOMIC DNA]</scope>
</reference>
<dbReference type="InterPro" id="IPR041677">
    <property type="entry name" value="DNA2/NAM7_AAA_11"/>
</dbReference>
<sequence>MEDEDDPVLAAAKQHPGRKPVRSLTEQELKQMLTEKDSSLVLLRLGRADGSLDKLFNEIGTVRGFSKLELTIKVLGKALGNQQAGQIQAIIDVITLFINFPAFHEKIFASLQGLRIDEEYIRSIIIILMVAAEKQPNVAAKSFSEMFMHLEDIVNEKFPELIRAKDILKKNLLQAKRMALQEEERDERNERYVPDEEIDPNLFRQLSIFPTAEDLDPTREISVRANRTKGRYNNTNEYLDIQFRLLRADLIIPLRENINRYLDGEEKHELSGINVYSHVRIVRPICHDKGLCFRLSFDVYRHRRVNWKISQRLKYGSLLCLSADNFQSYQCAVVENREPKDLERGLVDVQFIMDRDRNEGFMRIIEESRDKRFIMVESPSYFEAYKYVLAGLQNFTENNFPFWKYIGECNKNVDSPRYIRDLQQPTLDLRPLVDKHFKIVEHSTEAPEFIEQARTAAAVNILDLESWPNHNTLGLDTSQFVALQSALTKEFSIIQGPPGTGKTFIGLMVMKALLHNKKLWVGNDESKPILLVCYTNHALDQFLEEILSFFQGNLVRVGSRSKSEILEDYNLRGMRNRARENRTVPMEVHLAKSEQRLQMKMKKAEIHEEAAKLEILEREIVKEKFLKEFIHPVQYENLTSKSGNQSVIAKWLGITLDTNKIKKQAEEQMKSQRNPQAANEQEGNAAGIAMAVDEEEDDDDEDNDLDLVVEMNVQTPNNRHLDVDDDEDDDEHDDTQEDLFAELLENLGDDFMELVRNVNRKLDQVDIDAARIKKENIAFNISEYGEEEMPSGLSKEEKEHWKSLRPLKKKYRGLLLNHLQKTDRMAEEEVEQIYSPWKISRNNRWRLYRYWVDSYSRQIRGAIRDSSNEYEQLARRYQEILHQEDKVILEKATIIGMTTTAAARYQGILREIGPKIVLVEEAAEVLEGHVITSLTDQCQHVVLIGDHKQLRPNPAVYKLKEKYNLDISLFERLVMNDFEYKRLKYQHRMRPEISRLLKIPDLYPDLEDHDIVHGYPHINKIKGDVLFIQHSENDEREEDTKTFSNQYEARFLIGLCEYLLQQGYTAKQITILSPYAGQIHLIKTLLETLPRSQNTVKKIKGMRISSVDNYQGEENDIILLSLVRSNEANEIGFLKANNRICVALSRAKMGLYVIGNFAGLCQSSPLIKNITVEAKRLGYLKNNLVLACGKHKGGETIIETPEDFKKVPEGGCLQPCETRLDCGHSCKRICHADDPDHKFAKCYERCQFKCDKCDHNCNGDHPCGEHDYCRHLVEKRIPMCGHRQKVPCHLAPNEFECKDKCQELLLCGHKCPGQCGKKHSHTDVKCMVLVEVTPENCGHNRFNTECWRSKVGRDFECTQPCRAVLECGHLCSGSCGKCQNARLHMNCQEKCKKILICGHPCKDTCGSCPPCTQNCETACVHSHCPRRCGEPCTACVESCNWTCRHETCIDLCCQPCERETCDVPCPLKKQCGHNCAGLCGEKCPRLCTICDKEELICDSLYGYDGDPTTLFVELDCGHVQEVEFVDKWMTTSTSEDSDQKAIGLKGCPVCKTAVRKCQRYNKQIKEQLCLIESVKRKYIGENKKLRKQQLDEVKTKSVLNYSKIFPSLNLCFYKLFPGNHVLSEIILETQINQVNLFRRIYALRRVVEECKNRWQQRVPTFNAILEDLDRFSEWTRQKRTIFSGQNKSDAEEELARLSIQIDLLKVEGNISARDIRDTLPNRYLINLGNNLSASGKISKQLMDECRELCEELNKLVPESHIALTNQERMEIVKAVNVSQGAWYKCPNGHIYAIGECGQAMEETRCPECKARIGGTNHHLVETNAMAPEMDGAERPIWNNIAADQELAMRLQQQFNDRLQDFFF</sequence>
<dbReference type="CDD" id="cd18808">
    <property type="entry name" value="SF1_C_Upf1"/>
    <property type="match status" value="1"/>
</dbReference>
<keyword evidence="11" id="KW-0391">Immunity</keyword>
<dbReference type="CDD" id="cd06008">
    <property type="entry name" value="NF-X1-zinc-finger"/>
    <property type="match status" value="1"/>
</dbReference>
<keyword evidence="16" id="KW-1185">Reference proteome</keyword>
<dbReference type="InterPro" id="IPR000967">
    <property type="entry name" value="Znf_NFX1"/>
</dbReference>
<feature type="domain" description="RZ-type" evidence="14">
    <location>
        <begin position="1763"/>
        <end position="1834"/>
    </location>
</feature>
<accession>A0AAV2H5K8</accession>
<keyword evidence="6" id="KW-0863">Zinc-finger</keyword>
<evidence type="ECO:0000256" key="7">
    <source>
        <dbReference type="ARBA" id="ARBA00022801"/>
    </source>
</evidence>
<feature type="region of interest" description="Disordered" evidence="13">
    <location>
        <begin position="1"/>
        <end position="20"/>
    </location>
</feature>
<dbReference type="SMART" id="SM00438">
    <property type="entry name" value="ZnF_NFX"/>
    <property type="match status" value="4"/>
</dbReference>
<keyword evidence="2" id="KW-0963">Cytoplasm</keyword>
<dbReference type="PANTHER" id="PTHR10887">
    <property type="entry name" value="DNA2/NAM7 HELICASE FAMILY"/>
    <property type="match status" value="1"/>
</dbReference>
<dbReference type="InterPro" id="IPR057373">
    <property type="entry name" value="ZNFX1"/>
</dbReference>
<dbReference type="FunFam" id="3.40.50.300:FF:000326">
    <property type="entry name" value="P-loop containing nucleoside triphosphate hydrolase"/>
    <property type="match status" value="1"/>
</dbReference>
<protein>
    <recommendedName>
        <fullName evidence="14">RZ-type domain-containing protein</fullName>
    </recommendedName>
</protein>
<dbReference type="PANTHER" id="PTHR10887:SF341">
    <property type="entry name" value="NFX1-TYPE ZINC FINGER-CONTAINING PROTEIN 1"/>
    <property type="match status" value="1"/>
</dbReference>
<keyword evidence="4" id="KW-0677">Repeat</keyword>
<evidence type="ECO:0000313" key="16">
    <source>
        <dbReference type="Proteomes" id="UP001497497"/>
    </source>
</evidence>
<proteinExistence type="predicted"/>
<comment type="subcellular location">
    <subcellularLocation>
        <location evidence="1">Cytoplasm</location>
    </subcellularLocation>
</comment>
<evidence type="ECO:0000256" key="11">
    <source>
        <dbReference type="ARBA" id="ARBA00022859"/>
    </source>
</evidence>
<evidence type="ECO:0000256" key="12">
    <source>
        <dbReference type="SAM" id="Coils"/>
    </source>
</evidence>
<keyword evidence="3" id="KW-0479">Metal-binding</keyword>
<dbReference type="GO" id="GO:0031048">
    <property type="term" value="P:regulatory ncRNA-mediated heterochromatin formation"/>
    <property type="evidence" value="ECO:0007669"/>
    <property type="project" value="TreeGrafter"/>
</dbReference>
<keyword evidence="7" id="KW-0378">Hydrolase</keyword>
<dbReference type="SUPFAM" id="SSF52540">
    <property type="entry name" value="P-loop containing nucleoside triphosphate hydrolases"/>
    <property type="match status" value="1"/>
</dbReference>
<evidence type="ECO:0000259" key="14">
    <source>
        <dbReference type="PROSITE" id="PS51981"/>
    </source>
</evidence>
<evidence type="ECO:0000256" key="3">
    <source>
        <dbReference type="ARBA" id="ARBA00022723"/>
    </source>
</evidence>
<feature type="coiled-coil region" evidence="12">
    <location>
        <begin position="590"/>
        <end position="619"/>
    </location>
</feature>
<dbReference type="Pfam" id="PF13087">
    <property type="entry name" value="AAA_12"/>
    <property type="match status" value="1"/>
</dbReference>
<keyword evidence="8" id="KW-0347">Helicase</keyword>
<keyword evidence="10" id="KW-0067">ATP-binding</keyword>
<dbReference type="PROSITE" id="PS51981">
    <property type="entry name" value="ZF_RZ"/>
    <property type="match status" value="1"/>
</dbReference>
<dbReference type="Pfam" id="PF13086">
    <property type="entry name" value="AAA_11"/>
    <property type="match status" value="1"/>
</dbReference>
<dbReference type="Pfam" id="PF25396">
    <property type="entry name" value="ZNFX1"/>
    <property type="match status" value="1"/>
</dbReference>
<dbReference type="InterPro" id="IPR041679">
    <property type="entry name" value="DNA2/NAM7-like_C"/>
</dbReference>